<evidence type="ECO:0000313" key="3">
    <source>
        <dbReference type="EMBL" id="KAJ8349935.1"/>
    </source>
</evidence>
<gene>
    <name evidence="3" type="ORF">SKAU_G00250650</name>
</gene>
<dbReference type="InterPro" id="IPR029488">
    <property type="entry name" value="Hmw/CFAP97"/>
</dbReference>
<keyword evidence="4" id="KW-1185">Reference proteome</keyword>
<dbReference type="Pfam" id="PF13879">
    <property type="entry name" value="Hmw_CFAP97"/>
    <property type="match status" value="1"/>
</dbReference>
<dbReference type="EMBL" id="JAINUF010000009">
    <property type="protein sequence ID" value="KAJ8349935.1"/>
    <property type="molecule type" value="Genomic_DNA"/>
</dbReference>
<evidence type="ECO:0000313" key="4">
    <source>
        <dbReference type="Proteomes" id="UP001152622"/>
    </source>
</evidence>
<evidence type="ECO:0000256" key="2">
    <source>
        <dbReference type="SAM" id="MobiDB-lite"/>
    </source>
</evidence>
<comment type="similarity">
    <text evidence="1">Belongs to the CFAP97 family.</text>
</comment>
<name>A0A9Q1F2S3_SYNKA</name>
<protein>
    <recommendedName>
        <fullName evidence="5">Cilia- and flagella-associated protein 97</fullName>
    </recommendedName>
</protein>
<feature type="compositionally biased region" description="Basic and acidic residues" evidence="2">
    <location>
        <begin position="221"/>
        <end position="231"/>
    </location>
</feature>
<feature type="compositionally biased region" description="Basic and acidic residues" evidence="2">
    <location>
        <begin position="198"/>
        <end position="213"/>
    </location>
</feature>
<dbReference type="OrthoDB" id="2163395at2759"/>
<proteinExistence type="inferred from homology"/>
<reference evidence="3" key="1">
    <citation type="journal article" date="2023" name="Science">
        <title>Genome structures resolve the early diversification of teleost fishes.</title>
        <authorList>
            <person name="Parey E."/>
            <person name="Louis A."/>
            <person name="Montfort J."/>
            <person name="Bouchez O."/>
            <person name="Roques C."/>
            <person name="Iampietro C."/>
            <person name="Lluch J."/>
            <person name="Castinel A."/>
            <person name="Donnadieu C."/>
            <person name="Desvignes T."/>
            <person name="Floi Bucao C."/>
            <person name="Jouanno E."/>
            <person name="Wen M."/>
            <person name="Mejri S."/>
            <person name="Dirks R."/>
            <person name="Jansen H."/>
            <person name="Henkel C."/>
            <person name="Chen W.J."/>
            <person name="Zahm M."/>
            <person name="Cabau C."/>
            <person name="Klopp C."/>
            <person name="Thompson A.W."/>
            <person name="Robinson-Rechavi M."/>
            <person name="Braasch I."/>
            <person name="Lecointre G."/>
            <person name="Bobe J."/>
            <person name="Postlethwait J.H."/>
            <person name="Berthelot C."/>
            <person name="Roest Crollius H."/>
            <person name="Guiguen Y."/>
        </authorList>
    </citation>
    <scope>NUCLEOTIDE SEQUENCE</scope>
    <source>
        <strain evidence="3">WJC10195</strain>
    </source>
</reference>
<feature type="region of interest" description="Disordered" evidence="2">
    <location>
        <begin position="191"/>
        <end position="231"/>
    </location>
</feature>
<evidence type="ECO:0000256" key="1">
    <source>
        <dbReference type="ARBA" id="ARBA00008315"/>
    </source>
</evidence>
<dbReference type="InterPro" id="IPR038792">
    <property type="entry name" value="CFAP97D1/2"/>
</dbReference>
<dbReference type="PANTHER" id="PTHR33768">
    <property type="entry name" value="MIP11318P"/>
    <property type="match status" value="1"/>
</dbReference>
<organism evidence="3 4">
    <name type="scientific">Synaphobranchus kaupii</name>
    <name type="common">Kaup's arrowtooth eel</name>
    <dbReference type="NCBI Taxonomy" id="118154"/>
    <lineage>
        <taxon>Eukaryota</taxon>
        <taxon>Metazoa</taxon>
        <taxon>Chordata</taxon>
        <taxon>Craniata</taxon>
        <taxon>Vertebrata</taxon>
        <taxon>Euteleostomi</taxon>
        <taxon>Actinopterygii</taxon>
        <taxon>Neopterygii</taxon>
        <taxon>Teleostei</taxon>
        <taxon>Anguilliformes</taxon>
        <taxon>Synaphobranchidae</taxon>
        <taxon>Synaphobranchus</taxon>
    </lineage>
</organism>
<evidence type="ECO:0008006" key="5">
    <source>
        <dbReference type="Google" id="ProtNLM"/>
    </source>
</evidence>
<dbReference type="AlphaFoldDB" id="A0A9Q1F2S3"/>
<comment type="caution">
    <text evidence="3">The sequence shown here is derived from an EMBL/GenBank/DDBJ whole genome shotgun (WGS) entry which is preliminary data.</text>
</comment>
<dbReference type="Proteomes" id="UP001152622">
    <property type="component" value="Chromosome 9"/>
</dbReference>
<accession>A0A9Q1F2S3</accession>
<sequence>MQHRAYQPILPCGNKYLQQKWDRTNYEMHKKKVTSAKPTVSTGPPQTYGHLQLKMKKLKLEEERMYIINRDNDILLDKMSSIMRTTGRIGNKNHYENKSLNREKRQQELIRVTKENQLIVERLSRCGPKYSSQQWHDDWQRTEGYMGTSRAILAAQARLSQNPLKKLGRTAKERNPARRGAAARVTVHPVTETNVVKKQTDKWKGSDGERNAETKNAAIKDSTERDKIIQE</sequence>
<dbReference type="PANTHER" id="PTHR33768:SF7">
    <property type="entry name" value="CFAP97 DOMAIN CONTAINING 2"/>
    <property type="match status" value="1"/>
</dbReference>